<proteinExistence type="predicted"/>
<dbReference type="EMBL" id="CM047742">
    <property type="protein sequence ID" value="KAJ0035453.1"/>
    <property type="molecule type" value="Genomic_DNA"/>
</dbReference>
<evidence type="ECO:0000313" key="1">
    <source>
        <dbReference type="EMBL" id="KAJ0035453.1"/>
    </source>
</evidence>
<keyword evidence="2" id="KW-1185">Reference proteome</keyword>
<dbReference type="Proteomes" id="UP001163603">
    <property type="component" value="Chromosome 7"/>
</dbReference>
<accession>A0ACC0YF77</accession>
<name>A0ACC0YF77_9ROSI</name>
<organism evidence="1 2">
    <name type="scientific">Pistacia integerrima</name>
    <dbReference type="NCBI Taxonomy" id="434235"/>
    <lineage>
        <taxon>Eukaryota</taxon>
        <taxon>Viridiplantae</taxon>
        <taxon>Streptophyta</taxon>
        <taxon>Embryophyta</taxon>
        <taxon>Tracheophyta</taxon>
        <taxon>Spermatophyta</taxon>
        <taxon>Magnoliopsida</taxon>
        <taxon>eudicotyledons</taxon>
        <taxon>Gunneridae</taxon>
        <taxon>Pentapetalae</taxon>
        <taxon>rosids</taxon>
        <taxon>malvids</taxon>
        <taxon>Sapindales</taxon>
        <taxon>Anacardiaceae</taxon>
        <taxon>Pistacia</taxon>
    </lineage>
</organism>
<evidence type="ECO:0000313" key="2">
    <source>
        <dbReference type="Proteomes" id="UP001163603"/>
    </source>
</evidence>
<reference evidence="2" key="1">
    <citation type="journal article" date="2023" name="G3 (Bethesda)">
        <title>Genome assembly and association tests identify interacting loci associated with vigor, precocity, and sex in interspecific pistachio rootstocks.</title>
        <authorList>
            <person name="Palmer W."/>
            <person name="Jacygrad E."/>
            <person name="Sagayaradj S."/>
            <person name="Cavanaugh K."/>
            <person name="Han R."/>
            <person name="Bertier L."/>
            <person name="Beede B."/>
            <person name="Kafkas S."/>
            <person name="Golino D."/>
            <person name="Preece J."/>
            <person name="Michelmore R."/>
        </authorList>
    </citation>
    <scope>NUCLEOTIDE SEQUENCE [LARGE SCALE GENOMIC DNA]</scope>
</reference>
<comment type="caution">
    <text evidence="1">The sequence shown here is derived from an EMBL/GenBank/DDBJ whole genome shotgun (WGS) entry which is preliminary data.</text>
</comment>
<sequence>MFGACNIGNVVVIVQFMTSGFIQLRMNMGNGNIEPVTDLGLALGYSSQCTQRKLNKDSGAEAGAGANAGSRVDMKFGASDPLSELVWSPQNGVSLKCADCSFADKKSSLLWYAGPSNTVLSPSQNLTAGRSSTDKLINKDNFIVSQGTFHVRSEMADRDPSAMTPESDAAVKPVCGLGREDMTADEVELDVVRNEPSSWNPTVGGRDFGHENQTSAMVIVLDSEVHPTKECEGNNTIVLASPGRGHEGSAPFLGKESKGKVAMTIGVHPLERLESISENDVQTLISENVHGAEKKILASESARIKYSSQQNEEIIPKDKTVSDEDSPTNSRIPMFRRKGKEKALSDGDVNGRMSKEENDSHESVESCNSTRLFSTGKKRWNFEQQLIVGSKRVKKQIHESPGSASHTKQDSSFMKWISNMMKGFSKSSQEVIPSLAHTLAHPNHDHESPDHKLITYNKNQDSGCRNVGFQSIFQSLYCPNTKVLEKTLDNNYQTELELGNRLCDISSATPIACHGHNNNLCKQFRISNDNFTESTSGKGADPAIQPRISSANFACSRKNSKGNSEGNKNSCNMTSGKVRGGTTSNSSMDKHKTSSTQNTNFEPPSEVKTTHNFGHGNDPLGSLWITRFTPKSSLHLLNLQGSSVAHECATNYHSSHFNDLNIVETGPLTIEDSPIGFAQESESCAPEIEASVGFNRIKGHNDQKSVSKLNPILPTQRFKSSLPSGFARKLNAFKHIMPPYVTDNAACATIACFFCGKKGHHLRNCSEIADNELEYLLRNISSYNGTEELPCLCIRCFQLNHWAVACPNASSSVQNQLECGMQLNKKNEESTKLLDSNKSPFQACGAHTVCDRNDPRIETDPDIKLKMTIVATSDRMITNANLVEDYIPSSSGGNKFKENQIMPLCNLVNNQISEVPKGIFDVIKGLRLSRSDILKWMNSHMSLAHLNGFFLRLRLGKWEEGLGGTGYYVACITGAERGSSKNSISVNVGGINCLVESRYISNHDFLEEELMAWWCATAKSGNKSPCEEELRIKLEERKILGM</sequence>
<gene>
    <name evidence="1" type="ORF">Pint_24672</name>
</gene>
<protein>
    <submittedName>
        <fullName evidence="1">Uncharacterized protein</fullName>
    </submittedName>
</protein>